<dbReference type="Proteomes" id="UP001428817">
    <property type="component" value="Unassembled WGS sequence"/>
</dbReference>
<dbReference type="RefSeq" id="WP_185062839.1">
    <property type="nucleotide sequence ID" value="NZ_BAABJP010000004.1"/>
</dbReference>
<protein>
    <submittedName>
        <fullName evidence="1">DUF5995 family protein</fullName>
    </submittedName>
</protein>
<proteinExistence type="predicted"/>
<comment type="caution">
    <text evidence="1">The sequence shown here is derived from an EMBL/GenBank/DDBJ whole genome shotgun (WGS) entry which is preliminary data.</text>
</comment>
<accession>A0ABP9PN19</accession>
<dbReference type="Pfam" id="PF19458">
    <property type="entry name" value="DUF5995"/>
    <property type="match status" value="1"/>
</dbReference>
<evidence type="ECO:0000313" key="2">
    <source>
        <dbReference type="Proteomes" id="UP001428817"/>
    </source>
</evidence>
<name>A0ABP9PN19_9PSEU</name>
<gene>
    <name evidence="1" type="ORF">GCM10023321_12910</name>
</gene>
<reference evidence="2" key="1">
    <citation type="journal article" date="2019" name="Int. J. Syst. Evol. Microbiol.">
        <title>The Global Catalogue of Microorganisms (GCM) 10K type strain sequencing project: providing services to taxonomists for standard genome sequencing and annotation.</title>
        <authorList>
            <consortium name="The Broad Institute Genomics Platform"/>
            <consortium name="The Broad Institute Genome Sequencing Center for Infectious Disease"/>
            <person name="Wu L."/>
            <person name="Ma J."/>
        </authorList>
    </citation>
    <scope>NUCLEOTIDE SEQUENCE [LARGE SCALE GENOMIC DNA]</scope>
    <source>
        <strain evidence="2">JCM 18303</strain>
    </source>
</reference>
<dbReference type="InterPro" id="IPR046037">
    <property type="entry name" value="DUF5995"/>
</dbReference>
<evidence type="ECO:0000313" key="1">
    <source>
        <dbReference type="EMBL" id="GAA5149285.1"/>
    </source>
</evidence>
<organism evidence="1 2">
    <name type="scientific">Pseudonocardia eucalypti</name>
    <dbReference type="NCBI Taxonomy" id="648755"/>
    <lineage>
        <taxon>Bacteria</taxon>
        <taxon>Bacillati</taxon>
        <taxon>Actinomycetota</taxon>
        <taxon>Actinomycetes</taxon>
        <taxon>Pseudonocardiales</taxon>
        <taxon>Pseudonocardiaceae</taxon>
        <taxon>Pseudonocardia</taxon>
    </lineage>
</organism>
<sequence>MNSADIAAQRPRDIDEALHCMRAALDHFHERNDNRAIFLRLYYIMTLEVHAAVNQLGDYKKQIFLDPPWIARLSGLFASLYFRSLSTFERDPNPDVERAWKIAHRTAVQGSPTVVQNALLGINAHINYDLPYAVAANLKEHGDTASHLALHRRKFDHDQVNNLLIRSLGPIQDVLARDYGQGIALIDHALGGLDEKISEAGLAHYRERVWWDAMSFAAATDDQQEQVVREKLNWESYKVAQILTGRSLLQRSVWVPERILGLPGRVFGRERFREIVLEKEGGVAGMTKVMVSPIG</sequence>
<dbReference type="EMBL" id="BAABJP010000004">
    <property type="protein sequence ID" value="GAA5149285.1"/>
    <property type="molecule type" value="Genomic_DNA"/>
</dbReference>
<keyword evidence="2" id="KW-1185">Reference proteome</keyword>